<keyword evidence="4" id="KW-1185">Reference proteome</keyword>
<evidence type="ECO:0000256" key="2">
    <source>
        <dbReference type="SAM" id="SignalP"/>
    </source>
</evidence>
<feature type="signal peptide" evidence="2">
    <location>
        <begin position="1"/>
        <end position="23"/>
    </location>
</feature>
<name>A0A937URS8_9ACTN</name>
<dbReference type="AlphaFoldDB" id="A0A937URS8"/>
<dbReference type="PROSITE" id="PS51257">
    <property type="entry name" value="PROKAR_LIPOPROTEIN"/>
    <property type="match status" value="1"/>
</dbReference>
<dbReference type="EMBL" id="JAEACQ010000171">
    <property type="protein sequence ID" value="MBL7628111.1"/>
    <property type="molecule type" value="Genomic_DNA"/>
</dbReference>
<gene>
    <name evidence="3" type="ORF">I7412_13335</name>
</gene>
<organism evidence="3 4">
    <name type="scientific">Frankia nepalensis</name>
    <dbReference type="NCBI Taxonomy" id="1836974"/>
    <lineage>
        <taxon>Bacteria</taxon>
        <taxon>Bacillati</taxon>
        <taxon>Actinomycetota</taxon>
        <taxon>Actinomycetes</taxon>
        <taxon>Frankiales</taxon>
        <taxon>Frankiaceae</taxon>
        <taxon>Frankia</taxon>
    </lineage>
</organism>
<evidence type="ECO:0008006" key="5">
    <source>
        <dbReference type="Google" id="ProtNLM"/>
    </source>
</evidence>
<sequence>MVSRKPALIAVAAALVLAAVACAQIPPSGPGTPDDPARGRPTAGHPPAGQSPADAAARVEEVGSRHPRQYAGIAVSGVTLVVYRRPGGDLDDAVRAVAGNVSVVFRDAPHTRQELIALAARIQADLAYWRNRGVPIWSVLPRHDGSGVEVGTPAGDRLAAAARDRYGDAPIIVLRMTEPPVTAPATTS</sequence>
<feature type="region of interest" description="Disordered" evidence="1">
    <location>
        <begin position="27"/>
        <end position="64"/>
    </location>
</feature>
<proteinExistence type="predicted"/>
<protein>
    <recommendedName>
        <fullName evidence="5">Lipoprotein</fullName>
    </recommendedName>
</protein>
<evidence type="ECO:0000313" key="4">
    <source>
        <dbReference type="Proteomes" id="UP000604475"/>
    </source>
</evidence>
<feature type="chain" id="PRO_5036704324" description="Lipoprotein" evidence="2">
    <location>
        <begin position="24"/>
        <end position="188"/>
    </location>
</feature>
<dbReference type="Proteomes" id="UP000604475">
    <property type="component" value="Unassembled WGS sequence"/>
</dbReference>
<comment type="caution">
    <text evidence="3">The sequence shown here is derived from an EMBL/GenBank/DDBJ whole genome shotgun (WGS) entry which is preliminary data.</text>
</comment>
<accession>A0A937URS8</accession>
<evidence type="ECO:0000256" key="1">
    <source>
        <dbReference type="SAM" id="MobiDB-lite"/>
    </source>
</evidence>
<reference evidence="3" key="1">
    <citation type="submission" date="2020-12" db="EMBL/GenBank/DDBJ databases">
        <title>Genomic characterization of non-nitrogen-fixing Frankia strains.</title>
        <authorList>
            <person name="Carlos-Shanley C."/>
            <person name="Guerra T."/>
            <person name="Hahn D."/>
        </authorList>
    </citation>
    <scope>NUCLEOTIDE SEQUENCE</scope>
    <source>
        <strain evidence="3">CN6</strain>
    </source>
</reference>
<keyword evidence="2" id="KW-0732">Signal</keyword>
<evidence type="ECO:0000313" key="3">
    <source>
        <dbReference type="EMBL" id="MBL7628111.1"/>
    </source>
</evidence>
<dbReference type="RefSeq" id="WP_203004758.1">
    <property type="nucleotide sequence ID" value="NZ_JADWYU010000144.1"/>
</dbReference>